<feature type="signal peptide" evidence="1">
    <location>
        <begin position="1"/>
        <end position="20"/>
    </location>
</feature>
<keyword evidence="1" id="KW-0732">Signal</keyword>
<dbReference type="EMBL" id="JARJLG010000217">
    <property type="protein sequence ID" value="KAJ7726712.1"/>
    <property type="molecule type" value="Genomic_DNA"/>
</dbReference>
<evidence type="ECO:0000313" key="2">
    <source>
        <dbReference type="EMBL" id="KAJ7726712.1"/>
    </source>
</evidence>
<evidence type="ECO:0008006" key="4">
    <source>
        <dbReference type="Google" id="ProtNLM"/>
    </source>
</evidence>
<name>A0AAD7HT02_9AGAR</name>
<organism evidence="2 3">
    <name type="scientific">Mycena maculata</name>
    <dbReference type="NCBI Taxonomy" id="230809"/>
    <lineage>
        <taxon>Eukaryota</taxon>
        <taxon>Fungi</taxon>
        <taxon>Dikarya</taxon>
        <taxon>Basidiomycota</taxon>
        <taxon>Agaricomycotina</taxon>
        <taxon>Agaricomycetes</taxon>
        <taxon>Agaricomycetidae</taxon>
        <taxon>Agaricales</taxon>
        <taxon>Marasmiineae</taxon>
        <taxon>Mycenaceae</taxon>
        <taxon>Mycena</taxon>
    </lineage>
</organism>
<evidence type="ECO:0000313" key="3">
    <source>
        <dbReference type="Proteomes" id="UP001215280"/>
    </source>
</evidence>
<evidence type="ECO:0000256" key="1">
    <source>
        <dbReference type="SAM" id="SignalP"/>
    </source>
</evidence>
<reference evidence="2" key="1">
    <citation type="submission" date="2023-03" db="EMBL/GenBank/DDBJ databases">
        <title>Massive genome expansion in bonnet fungi (Mycena s.s.) driven by repeated elements and novel gene families across ecological guilds.</title>
        <authorList>
            <consortium name="Lawrence Berkeley National Laboratory"/>
            <person name="Harder C.B."/>
            <person name="Miyauchi S."/>
            <person name="Viragh M."/>
            <person name="Kuo A."/>
            <person name="Thoen E."/>
            <person name="Andreopoulos B."/>
            <person name="Lu D."/>
            <person name="Skrede I."/>
            <person name="Drula E."/>
            <person name="Henrissat B."/>
            <person name="Morin E."/>
            <person name="Kohler A."/>
            <person name="Barry K."/>
            <person name="LaButti K."/>
            <person name="Morin E."/>
            <person name="Salamov A."/>
            <person name="Lipzen A."/>
            <person name="Mereny Z."/>
            <person name="Hegedus B."/>
            <person name="Baldrian P."/>
            <person name="Stursova M."/>
            <person name="Weitz H."/>
            <person name="Taylor A."/>
            <person name="Grigoriev I.V."/>
            <person name="Nagy L.G."/>
            <person name="Martin F."/>
            <person name="Kauserud H."/>
        </authorList>
    </citation>
    <scope>NUCLEOTIDE SEQUENCE</scope>
    <source>
        <strain evidence="2">CBHHK188m</strain>
    </source>
</reference>
<dbReference type="Proteomes" id="UP001215280">
    <property type="component" value="Unassembled WGS sequence"/>
</dbReference>
<keyword evidence="3" id="KW-1185">Reference proteome</keyword>
<dbReference type="AlphaFoldDB" id="A0AAD7HT02"/>
<comment type="caution">
    <text evidence="2">The sequence shown here is derived from an EMBL/GenBank/DDBJ whole genome shotgun (WGS) entry which is preliminary data.</text>
</comment>
<accession>A0AAD7HT02</accession>
<protein>
    <recommendedName>
        <fullName evidence="4">Carboxylic ester hydrolase</fullName>
    </recommendedName>
</protein>
<sequence>MHPIVALVLLASSLAFRVHSAPSAPEFYDPCSQGGSMLDNAGTYGGEPLNVIISAYSTASVLTNSRFLRFARAMGFAIQCFDMHLGDPQAANLGDGNGCVNQTGTAFSLGKTCSHRIGGVRITDRTTRRFWMGTFWAVLGVLQAVGTMTGSLCKSAARMTLGQPLQTERQFRQFGRPIPRYAAKANQPFAFLVLNSPDVTQHHTISPDRYDTGRDLLVQHASGVTSYNSVQYSTTARAGSRG</sequence>
<gene>
    <name evidence="2" type="ORF">DFH07DRAFT_970416</name>
</gene>
<proteinExistence type="predicted"/>
<feature type="chain" id="PRO_5041995111" description="Carboxylic ester hydrolase" evidence="1">
    <location>
        <begin position="21"/>
        <end position="242"/>
    </location>
</feature>